<dbReference type="SUPFAM" id="SSF53098">
    <property type="entry name" value="Ribonuclease H-like"/>
    <property type="match status" value="1"/>
</dbReference>
<organism evidence="2 3">
    <name type="scientific">Streptomyces chromofuscus</name>
    <dbReference type="NCBI Taxonomy" id="42881"/>
    <lineage>
        <taxon>Bacteria</taxon>
        <taxon>Bacillati</taxon>
        <taxon>Actinomycetota</taxon>
        <taxon>Actinomycetes</taxon>
        <taxon>Kitasatosporales</taxon>
        <taxon>Streptomycetaceae</taxon>
        <taxon>Streptomyces</taxon>
    </lineage>
</organism>
<dbReference type="KEGG" id="schf:IPT68_24925"/>
<dbReference type="Proteomes" id="UP000594008">
    <property type="component" value="Chromosome"/>
</dbReference>
<gene>
    <name evidence="2" type="ORF">IPT68_24925</name>
</gene>
<keyword evidence="3" id="KW-1185">Reference proteome</keyword>
<dbReference type="GO" id="GO:0004803">
    <property type="term" value="F:transposase activity"/>
    <property type="evidence" value="ECO:0007669"/>
    <property type="project" value="InterPro"/>
</dbReference>
<feature type="domain" description="Transposase IS4-like" evidence="1">
    <location>
        <begin position="27"/>
        <end position="83"/>
    </location>
</feature>
<accession>A0A7M2T3Z1</accession>
<dbReference type="Pfam" id="PF01609">
    <property type="entry name" value="DDE_Tnp_1"/>
    <property type="match status" value="1"/>
</dbReference>
<proteinExistence type="predicted"/>
<reference evidence="2 3" key="1">
    <citation type="submission" date="2020-10" db="EMBL/GenBank/DDBJ databases">
        <title>Streptomyces chromofuscus complate genome analysis.</title>
        <authorList>
            <person name="Anwar N."/>
        </authorList>
    </citation>
    <scope>NUCLEOTIDE SEQUENCE [LARGE SCALE GENOMIC DNA]</scope>
    <source>
        <strain evidence="2 3">DSM 40273</strain>
    </source>
</reference>
<dbReference type="GO" id="GO:0006313">
    <property type="term" value="P:DNA transposition"/>
    <property type="evidence" value="ECO:0007669"/>
    <property type="project" value="InterPro"/>
</dbReference>
<evidence type="ECO:0000313" key="3">
    <source>
        <dbReference type="Proteomes" id="UP000594008"/>
    </source>
</evidence>
<dbReference type="AlphaFoldDB" id="A0A7M2T3Z1"/>
<evidence type="ECO:0000313" key="2">
    <source>
        <dbReference type="EMBL" id="QOV43004.1"/>
    </source>
</evidence>
<dbReference type="RefSeq" id="WP_189696595.1">
    <property type="nucleotide sequence ID" value="NZ_CP063374.1"/>
</dbReference>
<protein>
    <submittedName>
        <fullName evidence="2">Transposase</fullName>
    </submittedName>
</protein>
<name>A0A7M2T3Z1_STRCW</name>
<sequence>MTDGLWWGAFHRRPCRLLLISDDHSDKPYALALVTTDLDADPAQIVARYSWRWQIELLFLQLKQILGIGQARNRVQRAVERTVPFGLTVYTITVIWYALHADHQADIAERRATSPWLADKTNVSFEDMHATLRRELLGHRITHVIAAHSPNPQILQAVRDLFRLTA</sequence>
<dbReference type="GO" id="GO:0003677">
    <property type="term" value="F:DNA binding"/>
    <property type="evidence" value="ECO:0007669"/>
    <property type="project" value="InterPro"/>
</dbReference>
<evidence type="ECO:0000259" key="1">
    <source>
        <dbReference type="Pfam" id="PF01609"/>
    </source>
</evidence>
<dbReference type="InterPro" id="IPR002559">
    <property type="entry name" value="Transposase_11"/>
</dbReference>
<dbReference type="InterPro" id="IPR012337">
    <property type="entry name" value="RNaseH-like_sf"/>
</dbReference>
<dbReference type="EMBL" id="CP063374">
    <property type="protein sequence ID" value="QOV43004.1"/>
    <property type="molecule type" value="Genomic_DNA"/>
</dbReference>